<reference evidence="2 3" key="1">
    <citation type="submission" date="2016-11" db="EMBL/GenBank/DDBJ databases">
        <authorList>
            <person name="Klemetsen T."/>
        </authorList>
    </citation>
    <scope>NUCLEOTIDE SEQUENCE [LARGE SCALE GENOMIC DNA]</scope>
    <source>
        <strain evidence="2">MT 2528</strain>
    </source>
</reference>
<evidence type="ECO:0000313" key="3">
    <source>
        <dbReference type="Proteomes" id="UP000182660"/>
    </source>
</evidence>
<sequence length="42" mass="4958">MINQHLQHSRPVMFKFPELIVYLHLGTLVITTPINKTFNDLH</sequence>
<dbReference type="EMBL" id="FPLJ01000052">
    <property type="protein sequence ID" value="SGY91286.1"/>
    <property type="molecule type" value="Genomic_DNA"/>
</dbReference>
<protein>
    <submittedName>
        <fullName evidence="2">Uncharacterized protein</fullName>
    </submittedName>
</protein>
<dbReference type="Proteomes" id="UP000182660">
    <property type="component" value="Unassembled WGS sequence"/>
</dbReference>
<comment type="caution">
    <text evidence="2">The sequence shown here is derived from an EMBL/GenBank/DDBJ whole genome shotgun (WGS) entry which is preliminary data.</text>
</comment>
<accession>A0ABY1HFY2</accession>
<evidence type="ECO:0000313" key="2">
    <source>
        <dbReference type="EMBL" id="SGY91286.1"/>
    </source>
</evidence>
<keyword evidence="3" id="KW-1185">Reference proteome</keyword>
<organism evidence="2 3">
    <name type="scientific">Moritella viscosa</name>
    <dbReference type="NCBI Taxonomy" id="80854"/>
    <lineage>
        <taxon>Bacteria</taxon>
        <taxon>Pseudomonadati</taxon>
        <taxon>Pseudomonadota</taxon>
        <taxon>Gammaproteobacteria</taxon>
        <taxon>Alteromonadales</taxon>
        <taxon>Moritellaceae</taxon>
        <taxon>Moritella</taxon>
    </lineage>
</organism>
<evidence type="ECO:0000256" key="1">
    <source>
        <dbReference type="SAM" id="Phobius"/>
    </source>
</evidence>
<keyword evidence="1" id="KW-0472">Membrane</keyword>
<gene>
    <name evidence="2" type="ORF">MT2528_2123</name>
</gene>
<proteinExistence type="predicted"/>
<name>A0ABY1HFY2_9GAMM</name>
<feature type="transmembrane region" description="Helical" evidence="1">
    <location>
        <begin position="12"/>
        <end position="34"/>
    </location>
</feature>
<keyword evidence="1" id="KW-1133">Transmembrane helix</keyword>
<keyword evidence="1" id="KW-0812">Transmembrane</keyword>